<protein>
    <submittedName>
        <fullName evidence="1">DUF3006 domain-containing protein</fullName>
    </submittedName>
</protein>
<organism evidence="1 2">
    <name type="scientific">Heliorestis acidaminivorans</name>
    <dbReference type="NCBI Taxonomy" id="553427"/>
    <lineage>
        <taxon>Bacteria</taxon>
        <taxon>Bacillati</taxon>
        <taxon>Bacillota</taxon>
        <taxon>Clostridia</taxon>
        <taxon>Eubacteriales</taxon>
        <taxon>Heliobacteriaceae</taxon>
        <taxon>Heliorestis</taxon>
    </lineage>
</organism>
<keyword evidence="2" id="KW-1185">Reference proteome</keyword>
<dbReference type="Pfam" id="PF11213">
    <property type="entry name" value="DUF3006"/>
    <property type="match status" value="1"/>
</dbReference>
<dbReference type="Gene3D" id="6.20.120.50">
    <property type="match status" value="1"/>
</dbReference>
<gene>
    <name evidence="1" type="ORF">F9B85_10705</name>
</gene>
<evidence type="ECO:0000313" key="1">
    <source>
        <dbReference type="EMBL" id="KAB2952027.1"/>
    </source>
</evidence>
<reference evidence="1 2" key="1">
    <citation type="submission" date="2019-10" db="EMBL/GenBank/DDBJ databases">
        <title>Whole-genome sequence of the extremophile Heliorestis acidaminivorans DSM 24790.</title>
        <authorList>
            <person name="Kyndt J.A."/>
            <person name="Meyer T.E."/>
        </authorList>
    </citation>
    <scope>NUCLEOTIDE SEQUENCE [LARGE SCALE GENOMIC DNA]</scope>
    <source>
        <strain evidence="1 2">DSM 24790</strain>
    </source>
</reference>
<comment type="caution">
    <text evidence="1">The sequence shown here is derived from an EMBL/GenBank/DDBJ whole genome shotgun (WGS) entry which is preliminary data.</text>
</comment>
<dbReference type="OrthoDB" id="164847at2"/>
<sequence>MEASIDRFEGYYAVLLVGEKEDVIDWPKSLLPMGASEGDVITINIAIDREETQAGKKRVESLLEKLKKKNQGK</sequence>
<dbReference type="EMBL" id="WBXO01000008">
    <property type="protein sequence ID" value="KAB2952027.1"/>
    <property type="molecule type" value="Genomic_DNA"/>
</dbReference>
<dbReference type="Proteomes" id="UP000468766">
    <property type="component" value="Unassembled WGS sequence"/>
</dbReference>
<dbReference type="InterPro" id="IPR021377">
    <property type="entry name" value="DUF3006"/>
</dbReference>
<proteinExistence type="predicted"/>
<accession>A0A6I0EPY3</accession>
<name>A0A6I0EPY3_9FIRM</name>
<evidence type="ECO:0000313" key="2">
    <source>
        <dbReference type="Proteomes" id="UP000468766"/>
    </source>
</evidence>
<dbReference type="AlphaFoldDB" id="A0A6I0EPY3"/>